<evidence type="ECO:0000313" key="1">
    <source>
        <dbReference type="EMBL" id="SAM05935.1"/>
    </source>
</evidence>
<evidence type="ECO:0008006" key="3">
    <source>
        <dbReference type="Google" id="ProtNLM"/>
    </source>
</evidence>
<dbReference type="OrthoDB" id="2304952at2759"/>
<proteinExistence type="predicted"/>
<evidence type="ECO:0000313" key="2">
    <source>
        <dbReference type="Proteomes" id="UP000078561"/>
    </source>
</evidence>
<accession>A0A168R1F1</accession>
<reference evidence="1" key="1">
    <citation type="submission" date="2016-04" db="EMBL/GenBank/DDBJ databases">
        <authorList>
            <person name="Evans L.H."/>
            <person name="Alamgir A."/>
            <person name="Owens N."/>
            <person name="Weber N.D."/>
            <person name="Virtaneva K."/>
            <person name="Barbian K."/>
            <person name="Babar A."/>
            <person name="Rosenke K."/>
        </authorList>
    </citation>
    <scope>NUCLEOTIDE SEQUENCE [LARGE SCALE GENOMIC DNA]</scope>
    <source>
        <strain evidence="1">CBS 101.48</strain>
    </source>
</reference>
<dbReference type="AlphaFoldDB" id="A0A168R1F1"/>
<dbReference type="InParanoid" id="A0A168R1F1"/>
<dbReference type="Proteomes" id="UP000078561">
    <property type="component" value="Unassembled WGS sequence"/>
</dbReference>
<protein>
    <recommendedName>
        <fullName evidence="3">F-box domain-containing protein</fullName>
    </recommendedName>
</protein>
<name>A0A168R1F1_ABSGL</name>
<dbReference type="EMBL" id="LT554481">
    <property type="protein sequence ID" value="SAM05935.1"/>
    <property type="molecule type" value="Genomic_DNA"/>
</dbReference>
<keyword evidence="2" id="KW-1185">Reference proteome</keyword>
<gene>
    <name evidence="1" type="primary">ABSGL_11810.1 scaffold 12340</name>
</gene>
<organism evidence="1">
    <name type="scientific">Absidia glauca</name>
    <name type="common">Pin mould</name>
    <dbReference type="NCBI Taxonomy" id="4829"/>
    <lineage>
        <taxon>Eukaryota</taxon>
        <taxon>Fungi</taxon>
        <taxon>Fungi incertae sedis</taxon>
        <taxon>Mucoromycota</taxon>
        <taxon>Mucoromycotina</taxon>
        <taxon>Mucoromycetes</taxon>
        <taxon>Mucorales</taxon>
        <taxon>Cunninghamellaceae</taxon>
        <taxon>Absidia</taxon>
    </lineage>
</organism>
<sequence>MSLLDLPNELICSLFDYADTPLDYYRLCMIHPLLHTIGSSFSSRYSFLYRTLIDDSRPMNDPKRHEHKLSINHQKLNSHIYTQSPPSLSQHQQPDHYRSTLCRFLASSPIPLSSVYTHVLLELVPTSHFCHFTDYTDTNIKKLLLQVFSQTRHHHRTITPSRTGALTIPTLVNKTFVATAQTCSRHRVIDGAPRRVYYNVTLHNDMPKTTDDVPREIIDHSMPALLTTAMPPASPLAPPTSLLASSRPSVGDTLFALIHDTDTVVGFDQDLNCHHGRLWYEDEGILTDSSWSTLLDVDRPPADDGAEQPAEFCDLRPAMPAGYTDYYKTYHYRGWRPCLLQTLYNCTLKQNVRKGGLKPGDRFDCVFVYEHREDDTICLEFCQRDEQRQRWVPQGFLLFAEHHIAWSS</sequence>